<feature type="signal peptide" evidence="3">
    <location>
        <begin position="1"/>
        <end position="22"/>
    </location>
</feature>
<feature type="transmembrane region" description="Helical" evidence="2">
    <location>
        <begin position="290"/>
        <end position="316"/>
    </location>
</feature>
<protein>
    <recommendedName>
        <fullName evidence="6">Mid2 domain-containing protein</fullName>
    </recommendedName>
</protein>
<keyword evidence="2" id="KW-1133">Transmembrane helix</keyword>
<dbReference type="AlphaFoldDB" id="A0A166BQC8"/>
<keyword evidence="3" id="KW-0732">Signal</keyword>
<feature type="chain" id="PRO_5007871318" description="Mid2 domain-containing protein" evidence="3">
    <location>
        <begin position="23"/>
        <end position="408"/>
    </location>
</feature>
<reference evidence="4 5" key="1">
    <citation type="journal article" date="2016" name="Mol. Biol. Evol.">
        <title>Comparative Genomics of Early-Diverging Mushroom-Forming Fungi Provides Insights into the Origins of Lignocellulose Decay Capabilities.</title>
        <authorList>
            <person name="Nagy L.G."/>
            <person name="Riley R."/>
            <person name="Tritt A."/>
            <person name="Adam C."/>
            <person name="Daum C."/>
            <person name="Floudas D."/>
            <person name="Sun H."/>
            <person name="Yadav J.S."/>
            <person name="Pangilinan J."/>
            <person name="Larsson K.H."/>
            <person name="Matsuura K."/>
            <person name="Barry K."/>
            <person name="Labutti K."/>
            <person name="Kuo R."/>
            <person name="Ohm R.A."/>
            <person name="Bhattacharya S.S."/>
            <person name="Shirouzu T."/>
            <person name="Yoshinaga Y."/>
            <person name="Martin F.M."/>
            <person name="Grigoriev I.V."/>
            <person name="Hibbett D.S."/>
        </authorList>
    </citation>
    <scope>NUCLEOTIDE SEQUENCE [LARGE SCALE GENOMIC DNA]</scope>
    <source>
        <strain evidence="4 5">HHB12029</strain>
    </source>
</reference>
<evidence type="ECO:0000256" key="1">
    <source>
        <dbReference type="SAM" id="MobiDB-lite"/>
    </source>
</evidence>
<gene>
    <name evidence="4" type="ORF">EXIGLDRAFT_725634</name>
</gene>
<evidence type="ECO:0000313" key="4">
    <source>
        <dbReference type="EMBL" id="KZW03170.1"/>
    </source>
</evidence>
<accession>A0A166BQC8</accession>
<feature type="compositionally biased region" description="Low complexity" evidence="1">
    <location>
        <begin position="189"/>
        <end position="203"/>
    </location>
</feature>
<keyword evidence="5" id="KW-1185">Reference proteome</keyword>
<keyword evidence="2" id="KW-0472">Membrane</keyword>
<name>A0A166BQC8_EXIGL</name>
<feature type="compositionally biased region" description="Polar residues" evidence="1">
    <location>
        <begin position="263"/>
        <end position="281"/>
    </location>
</feature>
<evidence type="ECO:0008006" key="6">
    <source>
        <dbReference type="Google" id="ProtNLM"/>
    </source>
</evidence>
<evidence type="ECO:0000313" key="5">
    <source>
        <dbReference type="Proteomes" id="UP000077266"/>
    </source>
</evidence>
<evidence type="ECO:0000256" key="2">
    <source>
        <dbReference type="SAM" id="Phobius"/>
    </source>
</evidence>
<dbReference type="Proteomes" id="UP000077266">
    <property type="component" value="Unassembled WGS sequence"/>
</dbReference>
<organism evidence="4 5">
    <name type="scientific">Exidia glandulosa HHB12029</name>
    <dbReference type="NCBI Taxonomy" id="1314781"/>
    <lineage>
        <taxon>Eukaryota</taxon>
        <taxon>Fungi</taxon>
        <taxon>Dikarya</taxon>
        <taxon>Basidiomycota</taxon>
        <taxon>Agaricomycotina</taxon>
        <taxon>Agaricomycetes</taxon>
        <taxon>Auriculariales</taxon>
        <taxon>Exidiaceae</taxon>
        <taxon>Exidia</taxon>
    </lineage>
</organism>
<sequence>MRTKSIVTHWLAPYAVLSVVHGAVQLGHEGADLLMSAPVACEPLRIFYNISSAGASDTTIVFLTPDARQDEWMELRAPVGLGILSWTCPLNAGSQFVVRNFRNFEQLFTVEQAAAGGDCHQDRDLSNPPRVTTTFAYGSMDADVYHSFTAASYSPTTISPGNVFHPTDIPGGDFGTIPVPLGLRMGDASPFSSTPFPSVPQTSAVSPNPTSQHSEGTHTSDIFGSGDTRTNADGVATNSAADPGPAILATVSMPTTAVPGRESGTSTASPQTPFSRPSFSQGAHGRVTPAIGALVGIALGATAFGASCLAACIFLFRRYKRIRRDTDTIRPMPPLPAASNTCGKEAAVPPAYSDSKVALTKGDGSDVAQLPSSSLSTDSLISNSTVYTDSAGDDTQSTFLYSPPVYSA</sequence>
<evidence type="ECO:0000256" key="3">
    <source>
        <dbReference type="SAM" id="SignalP"/>
    </source>
</evidence>
<dbReference type="EMBL" id="KV425884">
    <property type="protein sequence ID" value="KZW03170.1"/>
    <property type="molecule type" value="Genomic_DNA"/>
</dbReference>
<dbReference type="InParanoid" id="A0A166BQC8"/>
<dbReference type="OrthoDB" id="10620139at2759"/>
<feature type="compositionally biased region" description="Polar residues" evidence="1">
    <location>
        <begin position="204"/>
        <end position="240"/>
    </location>
</feature>
<keyword evidence="2" id="KW-0812">Transmembrane</keyword>
<proteinExistence type="predicted"/>
<feature type="region of interest" description="Disordered" evidence="1">
    <location>
        <begin position="186"/>
        <end position="283"/>
    </location>
</feature>